<dbReference type="Gene3D" id="2.10.260.10">
    <property type="match status" value="1"/>
</dbReference>
<organism evidence="1 2">
    <name type="scientific">Methylopila musalis</name>
    <dbReference type="NCBI Taxonomy" id="1134781"/>
    <lineage>
        <taxon>Bacteria</taxon>
        <taxon>Pseudomonadati</taxon>
        <taxon>Pseudomonadota</taxon>
        <taxon>Alphaproteobacteria</taxon>
        <taxon>Hyphomicrobiales</taxon>
        <taxon>Methylopilaceae</taxon>
        <taxon>Methylopila</taxon>
    </lineage>
</organism>
<evidence type="ECO:0000313" key="2">
    <source>
        <dbReference type="Proteomes" id="UP001597171"/>
    </source>
</evidence>
<keyword evidence="2" id="KW-1185">Reference proteome</keyword>
<dbReference type="SUPFAM" id="SSF89447">
    <property type="entry name" value="AbrB/MazE/MraZ-like"/>
    <property type="match status" value="1"/>
</dbReference>
<comment type="caution">
    <text evidence="1">The sequence shown here is derived from an EMBL/GenBank/DDBJ whole genome shotgun (WGS) entry which is preliminary data.</text>
</comment>
<protein>
    <recommendedName>
        <fullName evidence="3">AbrB/MazE/SpoVT family DNA-binding domain-containing protein</fullName>
    </recommendedName>
</protein>
<reference evidence="2" key="1">
    <citation type="journal article" date="2019" name="Int. J. Syst. Evol. Microbiol.">
        <title>The Global Catalogue of Microorganisms (GCM) 10K type strain sequencing project: providing services to taxonomists for standard genome sequencing and annotation.</title>
        <authorList>
            <consortium name="The Broad Institute Genomics Platform"/>
            <consortium name="The Broad Institute Genome Sequencing Center for Infectious Disease"/>
            <person name="Wu L."/>
            <person name="Ma J."/>
        </authorList>
    </citation>
    <scope>NUCLEOTIDE SEQUENCE [LARGE SCALE GENOMIC DNA]</scope>
    <source>
        <strain evidence="2">CCUG 61696</strain>
    </source>
</reference>
<dbReference type="RefSeq" id="WP_378774977.1">
    <property type="nucleotide sequence ID" value="NZ_JBHTMX010000040.1"/>
</dbReference>
<evidence type="ECO:0008006" key="3">
    <source>
        <dbReference type="Google" id="ProtNLM"/>
    </source>
</evidence>
<accession>A0ABW3Z6H2</accession>
<proteinExistence type="predicted"/>
<dbReference type="Proteomes" id="UP001597171">
    <property type="component" value="Unassembled WGS sequence"/>
</dbReference>
<dbReference type="EMBL" id="JBHTMX010000040">
    <property type="protein sequence ID" value="MFD1331756.1"/>
    <property type="molecule type" value="Genomic_DNA"/>
</dbReference>
<gene>
    <name evidence="1" type="ORF">ACFQ4O_07045</name>
</gene>
<evidence type="ECO:0000313" key="1">
    <source>
        <dbReference type="EMBL" id="MFD1331756.1"/>
    </source>
</evidence>
<sequence length="73" mass="8100">MTRIVRFEEIDGDLVLRIPADIAARRGFSAGDEVALSDTDQSLRLEPVSDDAQLALGRRVAERHREALARLAK</sequence>
<dbReference type="InterPro" id="IPR037914">
    <property type="entry name" value="SpoVT-AbrB_sf"/>
</dbReference>
<name>A0ABW3Z6H2_9HYPH</name>